<evidence type="ECO:0000313" key="1">
    <source>
        <dbReference type="Proteomes" id="UP000095283"/>
    </source>
</evidence>
<reference evidence="2" key="1">
    <citation type="submission" date="2016-11" db="UniProtKB">
        <authorList>
            <consortium name="WormBaseParasite"/>
        </authorList>
    </citation>
    <scope>IDENTIFICATION</scope>
</reference>
<keyword evidence="1" id="KW-1185">Reference proteome</keyword>
<sequence>MRDVPGELWSIAKHTQVSPTDAFGTIVFQVWGLQPPRLIITVHGGMTNFEERIERDIGSCRVMAVFDFYPVLSFKFLMTLLSTSLHALLMSVHVTVLQPSFTASACVDDGVISFKSDANGWTTEIREPDNVLRHPRCPRCYILRRLERQVDQYRSGERASNHNTSSN</sequence>
<dbReference type="Proteomes" id="UP000095283">
    <property type="component" value="Unplaced"/>
</dbReference>
<evidence type="ECO:0000313" key="2">
    <source>
        <dbReference type="WBParaSite" id="Hba_04831"/>
    </source>
</evidence>
<protein>
    <submittedName>
        <fullName evidence="2">Peptidase_S9 domain-containing protein</fullName>
    </submittedName>
</protein>
<dbReference type="WBParaSite" id="Hba_04831">
    <property type="protein sequence ID" value="Hba_04831"/>
    <property type="gene ID" value="Hba_04831"/>
</dbReference>
<organism evidence="1 2">
    <name type="scientific">Heterorhabditis bacteriophora</name>
    <name type="common">Entomopathogenic nematode worm</name>
    <dbReference type="NCBI Taxonomy" id="37862"/>
    <lineage>
        <taxon>Eukaryota</taxon>
        <taxon>Metazoa</taxon>
        <taxon>Ecdysozoa</taxon>
        <taxon>Nematoda</taxon>
        <taxon>Chromadorea</taxon>
        <taxon>Rhabditida</taxon>
        <taxon>Rhabditina</taxon>
        <taxon>Rhabditomorpha</taxon>
        <taxon>Strongyloidea</taxon>
        <taxon>Heterorhabditidae</taxon>
        <taxon>Heterorhabditis</taxon>
    </lineage>
</organism>
<dbReference type="AlphaFoldDB" id="A0A1I7WIN6"/>
<name>A0A1I7WIN6_HETBA</name>
<accession>A0A1I7WIN6</accession>
<proteinExistence type="predicted"/>